<dbReference type="Proteomes" id="UP000215914">
    <property type="component" value="Unassembled WGS sequence"/>
</dbReference>
<proteinExistence type="predicted"/>
<dbReference type="Gramene" id="mRNA:HanXRQr2_Chr14g0659721">
    <property type="protein sequence ID" value="mRNA:HanXRQr2_Chr14g0659721"/>
    <property type="gene ID" value="HanXRQr2_Chr14g0659721"/>
</dbReference>
<evidence type="ECO:0000313" key="2">
    <source>
        <dbReference type="Proteomes" id="UP000215914"/>
    </source>
</evidence>
<protein>
    <submittedName>
        <fullName evidence="1">Uncharacterized protein</fullName>
    </submittedName>
</protein>
<evidence type="ECO:0000313" key="1">
    <source>
        <dbReference type="EMBL" id="KAF5770463.1"/>
    </source>
</evidence>
<reference evidence="1" key="2">
    <citation type="submission" date="2020-06" db="EMBL/GenBank/DDBJ databases">
        <title>Helianthus annuus Genome sequencing and assembly Release 2.</title>
        <authorList>
            <person name="Gouzy J."/>
            <person name="Langlade N."/>
            <person name="Munos S."/>
        </authorList>
    </citation>
    <scope>NUCLEOTIDE SEQUENCE</scope>
    <source>
        <tissue evidence="1">Leaves</tissue>
    </source>
</reference>
<dbReference type="EMBL" id="MNCJ02000329">
    <property type="protein sequence ID" value="KAF5770463.1"/>
    <property type="molecule type" value="Genomic_DNA"/>
</dbReference>
<sequence length="83" mass="9258">MEFFAIVSKKPPSPVLRAISARVTTKPSLPLPEGKKPKIQTIAIATNNEDCSIIDLEEDFNAPMFVQHTESMLEDIKKPFSQT</sequence>
<keyword evidence="2" id="KW-1185">Reference proteome</keyword>
<name>A0A9K3EBG1_HELAN</name>
<comment type="caution">
    <text evidence="1">The sequence shown here is derived from an EMBL/GenBank/DDBJ whole genome shotgun (WGS) entry which is preliminary data.</text>
</comment>
<organism evidence="1 2">
    <name type="scientific">Helianthus annuus</name>
    <name type="common">Common sunflower</name>
    <dbReference type="NCBI Taxonomy" id="4232"/>
    <lineage>
        <taxon>Eukaryota</taxon>
        <taxon>Viridiplantae</taxon>
        <taxon>Streptophyta</taxon>
        <taxon>Embryophyta</taxon>
        <taxon>Tracheophyta</taxon>
        <taxon>Spermatophyta</taxon>
        <taxon>Magnoliopsida</taxon>
        <taxon>eudicotyledons</taxon>
        <taxon>Gunneridae</taxon>
        <taxon>Pentapetalae</taxon>
        <taxon>asterids</taxon>
        <taxon>campanulids</taxon>
        <taxon>Asterales</taxon>
        <taxon>Asteraceae</taxon>
        <taxon>Asteroideae</taxon>
        <taxon>Heliantheae alliance</taxon>
        <taxon>Heliantheae</taxon>
        <taxon>Helianthus</taxon>
    </lineage>
</organism>
<accession>A0A9K3EBG1</accession>
<dbReference type="AlphaFoldDB" id="A0A9K3EBG1"/>
<reference evidence="1" key="1">
    <citation type="journal article" date="2017" name="Nature">
        <title>The sunflower genome provides insights into oil metabolism, flowering and Asterid evolution.</title>
        <authorList>
            <person name="Badouin H."/>
            <person name="Gouzy J."/>
            <person name="Grassa C.J."/>
            <person name="Murat F."/>
            <person name="Staton S.E."/>
            <person name="Cottret L."/>
            <person name="Lelandais-Briere C."/>
            <person name="Owens G.L."/>
            <person name="Carrere S."/>
            <person name="Mayjonade B."/>
            <person name="Legrand L."/>
            <person name="Gill N."/>
            <person name="Kane N.C."/>
            <person name="Bowers J.E."/>
            <person name="Hubner S."/>
            <person name="Bellec A."/>
            <person name="Berard A."/>
            <person name="Berges H."/>
            <person name="Blanchet N."/>
            <person name="Boniface M.C."/>
            <person name="Brunel D."/>
            <person name="Catrice O."/>
            <person name="Chaidir N."/>
            <person name="Claudel C."/>
            <person name="Donnadieu C."/>
            <person name="Faraut T."/>
            <person name="Fievet G."/>
            <person name="Helmstetter N."/>
            <person name="King M."/>
            <person name="Knapp S.J."/>
            <person name="Lai Z."/>
            <person name="Le Paslier M.C."/>
            <person name="Lippi Y."/>
            <person name="Lorenzon L."/>
            <person name="Mandel J.R."/>
            <person name="Marage G."/>
            <person name="Marchand G."/>
            <person name="Marquand E."/>
            <person name="Bret-Mestries E."/>
            <person name="Morien E."/>
            <person name="Nambeesan S."/>
            <person name="Nguyen T."/>
            <person name="Pegot-Espagnet P."/>
            <person name="Pouilly N."/>
            <person name="Raftis F."/>
            <person name="Sallet E."/>
            <person name="Schiex T."/>
            <person name="Thomas J."/>
            <person name="Vandecasteele C."/>
            <person name="Vares D."/>
            <person name="Vear F."/>
            <person name="Vautrin S."/>
            <person name="Crespi M."/>
            <person name="Mangin B."/>
            <person name="Burke J.M."/>
            <person name="Salse J."/>
            <person name="Munos S."/>
            <person name="Vincourt P."/>
            <person name="Rieseberg L.H."/>
            <person name="Langlade N.B."/>
        </authorList>
    </citation>
    <scope>NUCLEOTIDE SEQUENCE</scope>
    <source>
        <tissue evidence="1">Leaves</tissue>
    </source>
</reference>
<gene>
    <name evidence="1" type="ORF">HanXRQr2_Chr14g0659721</name>
</gene>